<dbReference type="RefSeq" id="WP_092514401.1">
    <property type="nucleotide sequence ID" value="NZ_CAWNQB010000001.1"/>
</dbReference>
<dbReference type="Gene3D" id="3.90.75.20">
    <property type="match status" value="1"/>
</dbReference>
<evidence type="ECO:0000313" key="4">
    <source>
        <dbReference type="Proteomes" id="UP000198919"/>
    </source>
</evidence>
<dbReference type="GO" id="GO:0004519">
    <property type="term" value="F:endonuclease activity"/>
    <property type="evidence" value="ECO:0007669"/>
    <property type="project" value="UniProtKB-KW"/>
</dbReference>
<gene>
    <name evidence="3" type="ORF">SAMN05421680_13925</name>
    <name evidence="2" type="ORF">Xmau_00283</name>
</gene>
<dbReference type="InterPro" id="IPR044925">
    <property type="entry name" value="His-Me_finger_sf"/>
</dbReference>
<dbReference type="Pfam" id="PF13392">
    <property type="entry name" value="HNH_3"/>
    <property type="match status" value="1"/>
</dbReference>
<protein>
    <submittedName>
        <fullName evidence="3">HNH endonuclease</fullName>
    </submittedName>
</protein>
<accession>A0A1I3XW65</accession>
<evidence type="ECO:0000313" key="2">
    <source>
        <dbReference type="EMBL" id="PHM45892.1"/>
    </source>
</evidence>
<evidence type="ECO:0000313" key="3">
    <source>
        <dbReference type="EMBL" id="SFK23733.1"/>
    </source>
</evidence>
<dbReference type="InterPro" id="IPR016177">
    <property type="entry name" value="DNA-bd_dom_sf"/>
</dbReference>
<dbReference type="InterPro" id="IPR003615">
    <property type="entry name" value="HNH_nuc"/>
</dbReference>
<feature type="domain" description="HNH nuclease" evidence="1">
    <location>
        <begin position="54"/>
        <end position="98"/>
    </location>
</feature>
<proteinExistence type="predicted"/>
<dbReference type="STRING" id="351675.SAMN05421680_13925"/>
<dbReference type="Proteomes" id="UP000198919">
    <property type="component" value="Unassembled WGS sequence"/>
</dbReference>
<dbReference type="GO" id="GO:0003677">
    <property type="term" value="F:DNA binding"/>
    <property type="evidence" value="ECO:0007669"/>
    <property type="project" value="InterPro"/>
</dbReference>
<dbReference type="SUPFAM" id="SSF54060">
    <property type="entry name" value="His-Me finger endonucleases"/>
    <property type="match status" value="1"/>
</dbReference>
<dbReference type="EMBL" id="FORG01000039">
    <property type="protein sequence ID" value="SFK23733.1"/>
    <property type="molecule type" value="Genomic_DNA"/>
</dbReference>
<dbReference type="SUPFAM" id="SSF54171">
    <property type="entry name" value="DNA-binding domain"/>
    <property type="match status" value="1"/>
</dbReference>
<sequence length="163" mass="18708">MLTFEEAKRLLNYDPAMGVFTWKVKVNSSVHAGDVAGWDDGSGYIRIKIKGKAYKAHRLAWFMHYGEWPNMNIDHIDRCRSNNEIQNLRLASHYENSVNKGKRTNNKSGIKGVNWEVKNKKWKAQIQADGKKIYLGLFDDIELAEIVVMAARDKLHGEFACHS</sequence>
<reference evidence="3" key="1">
    <citation type="submission" date="2016-10" db="EMBL/GenBank/DDBJ databases">
        <authorList>
            <person name="de Groot N.N."/>
        </authorList>
    </citation>
    <scope>NUCLEOTIDE SEQUENCE [LARGE SCALE GENOMIC DNA]</scope>
    <source>
        <strain evidence="3">DSM 17908</strain>
    </source>
</reference>
<name>A0A1I3XW65_9GAMM</name>
<keyword evidence="5" id="KW-1185">Reference proteome</keyword>
<dbReference type="EMBL" id="NITY01000001">
    <property type="protein sequence ID" value="PHM45892.1"/>
    <property type="molecule type" value="Genomic_DNA"/>
</dbReference>
<dbReference type="AlphaFoldDB" id="A0A1I3XW65"/>
<organism evidence="3 4">
    <name type="scientific">Xenorhabdus mauleonii</name>
    <dbReference type="NCBI Taxonomy" id="351675"/>
    <lineage>
        <taxon>Bacteria</taxon>
        <taxon>Pseudomonadati</taxon>
        <taxon>Pseudomonadota</taxon>
        <taxon>Gammaproteobacteria</taxon>
        <taxon>Enterobacterales</taxon>
        <taxon>Morganellaceae</taxon>
        <taxon>Xenorhabdus</taxon>
    </lineage>
</organism>
<evidence type="ECO:0000259" key="1">
    <source>
        <dbReference type="Pfam" id="PF13392"/>
    </source>
</evidence>
<reference evidence="4" key="2">
    <citation type="submission" date="2016-10" db="EMBL/GenBank/DDBJ databases">
        <authorList>
            <person name="Varghese N."/>
            <person name="Submissions S."/>
        </authorList>
    </citation>
    <scope>NUCLEOTIDE SEQUENCE [LARGE SCALE GENOMIC DNA]</scope>
    <source>
        <strain evidence="4">DSM 17908</strain>
    </source>
</reference>
<keyword evidence="3" id="KW-0255">Endonuclease</keyword>
<dbReference type="OrthoDB" id="388551at2"/>
<dbReference type="Proteomes" id="UP000224607">
    <property type="component" value="Unassembled WGS sequence"/>
</dbReference>
<evidence type="ECO:0000313" key="5">
    <source>
        <dbReference type="Proteomes" id="UP000224607"/>
    </source>
</evidence>
<reference evidence="2 5" key="3">
    <citation type="journal article" date="2017" name="Nat. Microbiol.">
        <title>Natural product diversity associated with the nematode symbionts Photorhabdus and Xenorhabdus.</title>
        <authorList>
            <person name="Tobias N.J."/>
            <person name="Wolff H."/>
            <person name="Djahanschiri B."/>
            <person name="Grundmann F."/>
            <person name="Kronenwerth M."/>
            <person name="Shi Y.M."/>
            <person name="Simonyi S."/>
            <person name="Grun P."/>
            <person name="Shapiro-Ilan D."/>
            <person name="Pidot S.J."/>
            <person name="Stinear T.P."/>
            <person name="Ebersberger I."/>
            <person name="Bode H.B."/>
        </authorList>
    </citation>
    <scope>NUCLEOTIDE SEQUENCE [LARGE SCALE GENOMIC DNA]</scope>
    <source>
        <strain evidence="2 5">DSM 17908</strain>
    </source>
</reference>
<keyword evidence="3" id="KW-0540">Nuclease</keyword>
<keyword evidence="3" id="KW-0378">Hydrolase</keyword>